<evidence type="ECO:0000313" key="1">
    <source>
        <dbReference type="EMBL" id="WIX80555.1"/>
    </source>
</evidence>
<dbReference type="KEGG" id="acab:QRX50_07230"/>
<protein>
    <recommendedName>
        <fullName evidence="3">CDP-Glycerol:Poly(Glycerophosphate) glycerophosphotransferase</fullName>
    </recommendedName>
</protein>
<dbReference type="SUPFAM" id="SSF53756">
    <property type="entry name" value="UDP-Glycosyltransferase/glycogen phosphorylase"/>
    <property type="match status" value="1"/>
</dbReference>
<dbReference type="EMBL" id="CP127294">
    <property type="protein sequence ID" value="WIX80555.1"/>
    <property type="molecule type" value="Genomic_DNA"/>
</dbReference>
<keyword evidence="2" id="KW-1185">Reference proteome</keyword>
<name>A0A9Y2IHP9_9PSEU</name>
<reference evidence="1 2" key="1">
    <citation type="submission" date="2023-06" db="EMBL/GenBank/DDBJ databases">
        <authorList>
            <person name="Oyuntsetseg B."/>
            <person name="Kim S.B."/>
        </authorList>
    </citation>
    <scope>NUCLEOTIDE SEQUENCE [LARGE SCALE GENOMIC DNA]</scope>
    <source>
        <strain evidence="1 2">2-15</strain>
    </source>
</reference>
<organism evidence="1 2">
    <name type="scientific">Amycolatopsis carbonis</name>
    <dbReference type="NCBI Taxonomy" id="715471"/>
    <lineage>
        <taxon>Bacteria</taxon>
        <taxon>Bacillati</taxon>
        <taxon>Actinomycetota</taxon>
        <taxon>Actinomycetes</taxon>
        <taxon>Pseudonocardiales</taxon>
        <taxon>Pseudonocardiaceae</taxon>
        <taxon>Amycolatopsis</taxon>
    </lineage>
</organism>
<evidence type="ECO:0008006" key="3">
    <source>
        <dbReference type="Google" id="ProtNLM"/>
    </source>
</evidence>
<proteinExistence type="predicted"/>
<evidence type="ECO:0000313" key="2">
    <source>
        <dbReference type="Proteomes" id="UP001236014"/>
    </source>
</evidence>
<gene>
    <name evidence="1" type="ORF">QRX50_07230</name>
</gene>
<accession>A0A9Y2IHP9</accession>
<sequence length="497" mass="52911">MRTLTTLTRLLGVVSLFGGDRRIQLVFTHDERRPGILSAGVPEALRRLGPPVIGWEQATATRFDLAITASENDALTELDAPILLVPHGIGYQKYYPGSRVTSGLDPEKLVRHGEVVPAAIALSHESQRAQLIRSCPPAAERAVVIGDPCLDRMAMSRHRTSRYRRALDAGGRTVVTLASTWGKHSLFGRRPELPVELLGCLPFDGYRVVLTLHPGVWAAYGPWQVQTWLRPAIAAGLALVPPDHGWQAAVLAADCVLSDEGSAALYAAAVDKPVLLTTPGSPTTVTDSPLAALARSVPKLVTELGLRDQIDGAIARHRPGSHAPILEEAVEDSGAALLAGLLYALLGLNPPDDPVFPPVADPEPLTSPAAAFVAGVDASGELVRFPLVAEKSPDLEYRHVLAHADNAERRELDAATVVYADEPERLAGLLDHWPAARLAAAPIDGGCVVRDSTGETHELTADADPVLLSAFAYVRLTTGRPFAGDLNGAAVSALRRH</sequence>
<dbReference type="Proteomes" id="UP001236014">
    <property type="component" value="Chromosome"/>
</dbReference>
<dbReference type="RefSeq" id="WP_285971183.1">
    <property type="nucleotide sequence ID" value="NZ_CP127294.1"/>
</dbReference>
<dbReference type="AlphaFoldDB" id="A0A9Y2IHP9"/>